<keyword evidence="2 4" id="KW-0808">Transferase</keyword>
<keyword evidence="5" id="KW-1185">Reference proteome</keyword>
<dbReference type="AlphaFoldDB" id="A0A541BRD6"/>
<dbReference type="Gene3D" id="3.40.630.30">
    <property type="match status" value="1"/>
</dbReference>
<organism evidence="4 5">
    <name type="scientific">Rhodococcus spelaei</name>
    <dbReference type="NCBI Taxonomy" id="2546320"/>
    <lineage>
        <taxon>Bacteria</taxon>
        <taxon>Bacillati</taxon>
        <taxon>Actinomycetota</taxon>
        <taxon>Actinomycetes</taxon>
        <taxon>Mycobacteriales</taxon>
        <taxon>Nocardiaceae</taxon>
        <taxon>Rhodococcus</taxon>
    </lineage>
</organism>
<dbReference type="Proteomes" id="UP000316256">
    <property type="component" value="Unassembled WGS sequence"/>
</dbReference>
<sequence>MTWVSSGLTAEHDVDEFDCGVDPLNRWLIQSAWQAHKRDTARTYVWTQRGDSRVMAYFAITPTQVNREEDGISKTVAARLDRVPAFLIAKLAVEKSIQGDGNGKQLLLDAIGRIVGVAQLGGGRLIVVDAIDDAAASFYEKYDFIPVQNTPRRLIMKIETARKVFRIDMPSSE</sequence>
<evidence type="ECO:0000313" key="5">
    <source>
        <dbReference type="Proteomes" id="UP000316256"/>
    </source>
</evidence>
<dbReference type="EMBL" id="VIGH01000001">
    <property type="protein sequence ID" value="TQF74865.1"/>
    <property type="molecule type" value="Genomic_DNA"/>
</dbReference>
<reference evidence="4 5" key="1">
    <citation type="submission" date="2019-06" db="EMBL/GenBank/DDBJ databases">
        <title>Rhodococcus spaelei sp. nov., isolated from a cave.</title>
        <authorList>
            <person name="Lee S.D."/>
        </authorList>
    </citation>
    <scope>NUCLEOTIDE SEQUENCE [LARGE SCALE GENOMIC DNA]</scope>
    <source>
        <strain evidence="4 5">C9-5</strain>
    </source>
</reference>
<evidence type="ECO:0000256" key="2">
    <source>
        <dbReference type="ARBA" id="ARBA00022679"/>
    </source>
</evidence>
<protein>
    <submittedName>
        <fullName evidence="4">GNAT family N-acetyltransferase</fullName>
    </submittedName>
</protein>
<comment type="caution">
    <text evidence="4">The sequence shown here is derived from an EMBL/GenBank/DDBJ whole genome shotgun (WGS) entry which is preliminary data.</text>
</comment>
<dbReference type="PANTHER" id="PTHR36449:SF1">
    <property type="entry name" value="ACETYLTRANSFERASE"/>
    <property type="match status" value="1"/>
</dbReference>
<evidence type="ECO:0000313" key="4">
    <source>
        <dbReference type="EMBL" id="TQF74865.1"/>
    </source>
</evidence>
<dbReference type="SUPFAM" id="SSF55729">
    <property type="entry name" value="Acyl-CoA N-acyltransferases (Nat)"/>
    <property type="match status" value="1"/>
</dbReference>
<gene>
    <name evidence="4" type="ORF">FK531_01975</name>
</gene>
<proteinExistence type="predicted"/>
<dbReference type="OrthoDB" id="9799147at2"/>
<keyword evidence="1" id="KW-1277">Toxin-antitoxin system</keyword>
<keyword evidence="3" id="KW-0012">Acyltransferase</keyword>
<dbReference type="RefSeq" id="WP_142094949.1">
    <property type="nucleotide sequence ID" value="NZ_VIGH01000001.1"/>
</dbReference>
<dbReference type="InterPro" id="IPR016181">
    <property type="entry name" value="Acyl_CoA_acyltransferase"/>
</dbReference>
<dbReference type="PANTHER" id="PTHR36449">
    <property type="entry name" value="ACETYLTRANSFERASE-RELATED"/>
    <property type="match status" value="1"/>
</dbReference>
<accession>A0A541BRD6</accession>
<evidence type="ECO:0000256" key="1">
    <source>
        <dbReference type="ARBA" id="ARBA00022649"/>
    </source>
</evidence>
<evidence type="ECO:0000256" key="3">
    <source>
        <dbReference type="ARBA" id="ARBA00023315"/>
    </source>
</evidence>
<dbReference type="GO" id="GO:0016746">
    <property type="term" value="F:acyltransferase activity"/>
    <property type="evidence" value="ECO:0007669"/>
    <property type="project" value="UniProtKB-KW"/>
</dbReference>
<name>A0A541BRD6_9NOCA</name>